<organism evidence="1 2">
    <name type="scientific">Parathalassolituus penaei</name>
    <dbReference type="NCBI Taxonomy" id="2997323"/>
    <lineage>
        <taxon>Bacteria</taxon>
        <taxon>Pseudomonadati</taxon>
        <taxon>Pseudomonadota</taxon>
        <taxon>Gammaproteobacteria</taxon>
        <taxon>Oceanospirillales</taxon>
        <taxon>Oceanospirillaceae</taxon>
        <taxon>Parathalassolituus</taxon>
    </lineage>
</organism>
<name>A0A9X3EF46_9GAMM</name>
<gene>
    <name evidence="1" type="ORF">OUO13_12980</name>
</gene>
<dbReference type="Proteomes" id="UP001150830">
    <property type="component" value="Unassembled WGS sequence"/>
</dbReference>
<sequence length="80" mass="8540">MVALVLLVSGGHLLHEQLASHQGGEVCDLCRFSADNNSGLLQPVLPSILYVPAPVLYLPWHGFASLERSVPRSAARAPPV</sequence>
<evidence type="ECO:0000313" key="2">
    <source>
        <dbReference type="Proteomes" id="UP001150830"/>
    </source>
</evidence>
<accession>A0A9X3EF46</accession>
<keyword evidence="2" id="KW-1185">Reference proteome</keyword>
<reference evidence="1" key="1">
    <citation type="submission" date="2022-11" db="EMBL/GenBank/DDBJ databases">
        <title>Parathalassolutuus dongxingensis gen. nov., sp. nov., a novel member of family Oceanospirillaceae isolated from a coastal shrimp pond in Guangxi, China.</title>
        <authorList>
            <person name="Chen H."/>
        </authorList>
    </citation>
    <scope>NUCLEOTIDE SEQUENCE</scope>
    <source>
        <strain evidence="1">G-43</strain>
    </source>
</reference>
<dbReference type="AlphaFoldDB" id="A0A9X3EF46"/>
<protein>
    <submittedName>
        <fullName evidence="1">Uncharacterized protein</fullName>
    </submittedName>
</protein>
<dbReference type="EMBL" id="JAPNOA010000039">
    <property type="protein sequence ID" value="MCY0966101.1"/>
    <property type="molecule type" value="Genomic_DNA"/>
</dbReference>
<proteinExistence type="predicted"/>
<comment type="caution">
    <text evidence="1">The sequence shown here is derived from an EMBL/GenBank/DDBJ whole genome shotgun (WGS) entry which is preliminary data.</text>
</comment>
<evidence type="ECO:0000313" key="1">
    <source>
        <dbReference type="EMBL" id="MCY0966101.1"/>
    </source>
</evidence>